<name>A0ABT7XFS7_9ACTN</name>
<reference evidence="5" key="1">
    <citation type="submission" date="2023-06" db="EMBL/GenBank/DDBJ databases">
        <authorList>
            <person name="Zeman M."/>
            <person name="Kubasova T."/>
            <person name="Jahodarova E."/>
            <person name="Nykrynova M."/>
            <person name="Rychlik I."/>
        </authorList>
    </citation>
    <scope>NUCLEOTIDE SEQUENCE</scope>
    <source>
        <strain evidence="5">176_SSukc20</strain>
    </source>
</reference>
<dbReference type="InterPro" id="IPR011010">
    <property type="entry name" value="DNA_brk_join_enz"/>
</dbReference>
<organism evidence="5 6">
    <name type="scientific">Collinsella ihumii</name>
    <dbReference type="NCBI Taxonomy" id="1720204"/>
    <lineage>
        <taxon>Bacteria</taxon>
        <taxon>Bacillati</taxon>
        <taxon>Actinomycetota</taxon>
        <taxon>Coriobacteriia</taxon>
        <taxon>Coriobacteriales</taxon>
        <taxon>Coriobacteriaceae</taxon>
        <taxon>Collinsella</taxon>
    </lineage>
</organism>
<keyword evidence="1" id="KW-0229">DNA integration</keyword>
<evidence type="ECO:0000256" key="1">
    <source>
        <dbReference type="ARBA" id="ARBA00022908"/>
    </source>
</evidence>
<dbReference type="Pfam" id="PF14659">
    <property type="entry name" value="Phage_int_SAM_3"/>
    <property type="match status" value="1"/>
</dbReference>
<feature type="domain" description="Tyr recombinase" evidence="4">
    <location>
        <begin position="173"/>
        <end position="371"/>
    </location>
</feature>
<sequence length="389" mass="43533">MADTTKKRSKLGHKKEVRPGVWRVEVSSGYRADGSQRKVYGTVHGTEQDAQAEIYRIAHLMKRYVGLGSGATLDEYFWSSFAPGRRATTTRANAETCESVYRCHIAPHFGSWKLEDIDNIAVQQWIYTLPPQSADTYARVMRTVMNQAHFDHLIAESPMWDAYSFRYPRKDRAPLPVWTSFDVMDCMERLRGHRLFPIWLAMVGGGLSRSEALGLDWEDFTFSSVLGLDGAEHHMASAAIGRAYTSRDGMKDPKTSRRYRQIRIQPPFSDELYAVRGLGPICKGAKGARMSANYLPKVWKRLFERGGLLEGLPFVGINRMRATYATLMQSAGVDSTVINAMQGRSRDSRVLYSNYLAPYPSTFEHAGRALTGVLCTGGAAPAPQARALS</sequence>
<keyword evidence="3" id="KW-0233">DNA recombination</keyword>
<dbReference type="InterPro" id="IPR004107">
    <property type="entry name" value="Integrase_SAM-like_N"/>
</dbReference>
<proteinExistence type="predicted"/>
<evidence type="ECO:0000256" key="2">
    <source>
        <dbReference type="ARBA" id="ARBA00023125"/>
    </source>
</evidence>
<evidence type="ECO:0000256" key="3">
    <source>
        <dbReference type="ARBA" id="ARBA00023172"/>
    </source>
</evidence>
<reference evidence="5" key="2">
    <citation type="submission" date="2024-05" db="EMBL/GenBank/DDBJ databases">
        <title>Identification and characterization of horizontal gene transfer across gut microbiota members of farm animals based on homology search.</title>
        <authorList>
            <person name="Schwarzerova J."/>
            <person name="Nykrynova M."/>
            <person name="Jureckova K."/>
            <person name="Cejkova D."/>
            <person name="Rychlik I."/>
        </authorList>
    </citation>
    <scope>NUCLEOTIDE SEQUENCE</scope>
    <source>
        <strain evidence="5">176_SSukc20</strain>
    </source>
</reference>
<protein>
    <recommendedName>
        <fullName evidence="4">Tyr recombinase domain-containing protein</fullName>
    </recommendedName>
</protein>
<dbReference type="Gene3D" id="1.10.150.130">
    <property type="match status" value="1"/>
</dbReference>
<dbReference type="Proteomes" id="UP001168435">
    <property type="component" value="Unassembled WGS sequence"/>
</dbReference>
<dbReference type="EMBL" id="JAUEIQ010000007">
    <property type="protein sequence ID" value="MDN0064244.1"/>
    <property type="molecule type" value="Genomic_DNA"/>
</dbReference>
<dbReference type="PROSITE" id="PS51898">
    <property type="entry name" value="TYR_RECOMBINASE"/>
    <property type="match status" value="1"/>
</dbReference>
<keyword evidence="2" id="KW-0238">DNA-binding</keyword>
<evidence type="ECO:0000259" key="4">
    <source>
        <dbReference type="PROSITE" id="PS51898"/>
    </source>
</evidence>
<dbReference type="Gene3D" id="1.10.443.10">
    <property type="entry name" value="Intergrase catalytic core"/>
    <property type="match status" value="1"/>
</dbReference>
<gene>
    <name evidence="5" type="ORF">QVN30_07975</name>
</gene>
<dbReference type="InterPro" id="IPR013762">
    <property type="entry name" value="Integrase-like_cat_sf"/>
</dbReference>
<evidence type="ECO:0000313" key="5">
    <source>
        <dbReference type="EMBL" id="MDN0064244.1"/>
    </source>
</evidence>
<keyword evidence="6" id="KW-1185">Reference proteome</keyword>
<dbReference type="InterPro" id="IPR010998">
    <property type="entry name" value="Integrase_recombinase_N"/>
</dbReference>
<comment type="caution">
    <text evidence="5">The sequence shown here is derived from an EMBL/GenBank/DDBJ whole genome shotgun (WGS) entry which is preliminary data.</text>
</comment>
<dbReference type="InterPro" id="IPR002104">
    <property type="entry name" value="Integrase_catalytic"/>
</dbReference>
<dbReference type="RefSeq" id="WP_289820902.1">
    <property type="nucleotide sequence ID" value="NZ_JAUEIM010000020.1"/>
</dbReference>
<evidence type="ECO:0000313" key="6">
    <source>
        <dbReference type="Proteomes" id="UP001168435"/>
    </source>
</evidence>
<dbReference type="SUPFAM" id="SSF56349">
    <property type="entry name" value="DNA breaking-rejoining enzymes"/>
    <property type="match status" value="1"/>
</dbReference>
<accession>A0ABT7XFS7</accession>